<dbReference type="Pfam" id="PF07690">
    <property type="entry name" value="MFS_1"/>
    <property type="match status" value="1"/>
</dbReference>
<dbReference type="Gene3D" id="1.20.1720.10">
    <property type="entry name" value="Multidrug resistance protein D"/>
    <property type="match status" value="1"/>
</dbReference>
<dbReference type="InterPro" id="IPR004638">
    <property type="entry name" value="EmrB-like"/>
</dbReference>
<feature type="transmembrane region" description="Helical" evidence="7">
    <location>
        <begin position="110"/>
        <end position="130"/>
    </location>
</feature>
<evidence type="ECO:0000313" key="10">
    <source>
        <dbReference type="Proteomes" id="UP000635387"/>
    </source>
</evidence>
<keyword evidence="2" id="KW-0813">Transport</keyword>
<dbReference type="EMBL" id="BNAY01000007">
    <property type="protein sequence ID" value="GHH28341.1"/>
    <property type="molecule type" value="Genomic_DNA"/>
</dbReference>
<dbReference type="PANTHER" id="PTHR42718">
    <property type="entry name" value="MAJOR FACILITATOR SUPERFAMILY MULTIDRUG TRANSPORTER MFSC"/>
    <property type="match status" value="1"/>
</dbReference>
<proteinExistence type="predicted"/>
<feature type="transmembrane region" description="Helical" evidence="7">
    <location>
        <begin position="300"/>
        <end position="322"/>
    </location>
</feature>
<feature type="transmembrane region" description="Helical" evidence="7">
    <location>
        <begin position="137"/>
        <end position="157"/>
    </location>
</feature>
<dbReference type="PRINTS" id="PR01036">
    <property type="entry name" value="TCRTETB"/>
</dbReference>
<feature type="domain" description="Major facilitator superfamily (MFS) profile" evidence="8">
    <location>
        <begin position="11"/>
        <end position="523"/>
    </location>
</feature>
<evidence type="ECO:0000256" key="4">
    <source>
        <dbReference type="ARBA" id="ARBA00022692"/>
    </source>
</evidence>
<keyword evidence="5 7" id="KW-1133">Transmembrane helix</keyword>
<comment type="caution">
    <text evidence="9">The sequence shown here is derived from an EMBL/GenBank/DDBJ whole genome shotgun (WGS) entry which is preliminary data.</text>
</comment>
<feature type="transmembrane region" description="Helical" evidence="7">
    <location>
        <begin position="163"/>
        <end position="184"/>
    </location>
</feature>
<gene>
    <name evidence="9" type="ORF">GCM10017790_59040</name>
</gene>
<evidence type="ECO:0000256" key="6">
    <source>
        <dbReference type="ARBA" id="ARBA00023136"/>
    </source>
</evidence>
<feature type="transmembrane region" description="Helical" evidence="7">
    <location>
        <begin position="196"/>
        <end position="215"/>
    </location>
</feature>
<keyword evidence="10" id="KW-1185">Reference proteome</keyword>
<keyword evidence="4 7" id="KW-0812">Transmembrane</keyword>
<dbReference type="InterPro" id="IPR011701">
    <property type="entry name" value="MFS"/>
</dbReference>
<accession>A0ABQ3M0E2</accession>
<feature type="transmembrane region" description="Helical" evidence="7">
    <location>
        <begin position="361"/>
        <end position="385"/>
    </location>
</feature>
<dbReference type="NCBIfam" id="TIGR00711">
    <property type="entry name" value="efflux_EmrB"/>
    <property type="match status" value="1"/>
</dbReference>
<feature type="transmembrane region" description="Helical" evidence="7">
    <location>
        <begin position="227"/>
        <end position="249"/>
    </location>
</feature>
<dbReference type="InterPro" id="IPR036259">
    <property type="entry name" value="MFS_trans_sf"/>
</dbReference>
<organism evidence="9 10">
    <name type="scientific">Amycolatopsis oliviviridis</name>
    <dbReference type="NCBI Taxonomy" id="1471590"/>
    <lineage>
        <taxon>Bacteria</taxon>
        <taxon>Bacillati</taxon>
        <taxon>Actinomycetota</taxon>
        <taxon>Actinomycetes</taxon>
        <taxon>Pseudonocardiales</taxon>
        <taxon>Pseudonocardiaceae</taxon>
        <taxon>Amycolatopsis</taxon>
    </lineage>
</organism>
<dbReference type="PROSITE" id="PS50850">
    <property type="entry name" value="MFS"/>
    <property type="match status" value="1"/>
</dbReference>
<evidence type="ECO:0000313" key="9">
    <source>
        <dbReference type="EMBL" id="GHH28341.1"/>
    </source>
</evidence>
<feature type="transmembrane region" description="Helical" evidence="7">
    <location>
        <begin position="334"/>
        <end position="355"/>
    </location>
</feature>
<dbReference type="SUPFAM" id="SSF103473">
    <property type="entry name" value="MFS general substrate transporter"/>
    <property type="match status" value="1"/>
</dbReference>
<protein>
    <submittedName>
        <fullName evidence="9">MFS transporter</fullName>
    </submittedName>
</protein>
<dbReference type="Gene3D" id="1.20.1250.20">
    <property type="entry name" value="MFS general substrate transporter like domains"/>
    <property type="match status" value="1"/>
</dbReference>
<dbReference type="PANTHER" id="PTHR42718:SF42">
    <property type="entry name" value="EXPORT PROTEIN"/>
    <property type="match status" value="1"/>
</dbReference>
<dbReference type="Proteomes" id="UP000635387">
    <property type="component" value="Unassembled WGS sequence"/>
</dbReference>
<evidence type="ECO:0000256" key="3">
    <source>
        <dbReference type="ARBA" id="ARBA00022475"/>
    </source>
</evidence>
<evidence type="ECO:0000259" key="8">
    <source>
        <dbReference type="PROSITE" id="PS50850"/>
    </source>
</evidence>
<dbReference type="InterPro" id="IPR020846">
    <property type="entry name" value="MFS_dom"/>
</dbReference>
<evidence type="ECO:0000256" key="2">
    <source>
        <dbReference type="ARBA" id="ARBA00022448"/>
    </source>
</evidence>
<feature type="transmembrane region" description="Helical" evidence="7">
    <location>
        <begin position="77"/>
        <end position="98"/>
    </location>
</feature>
<comment type="subcellular location">
    <subcellularLocation>
        <location evidence="1">Cell membrane</location>
        <topology evidence="1">Multi-pass membrane protein</topology>
    </subcellularLocation>
</comment>
<reference evidence="10" key="1">
    <citation type="journal article" date="2019" name="Int. J. Syst. Evol. Microbiol.">
        <title>The Global Catalogue of Microorganisms (GCM) 10K type strain sequencing project: providing services to taxonomists for standard genome sequencing and annotation.</title>
        <authorList>
            <consortium name="The Broad Institute Genomics Platform"/>
            <consortium name="The Broad Institute Genome Sequencing Center for Infectious Disease"/>
            <person name="Wu L."/>
            <person name="Ma J."/>
        </authorList>
    </citation>
    <scope>NUCLEOTIDE SEQUENCE [LARGE SCALE GENOMIC DNA]</scope>
    <source>
        <strain evidence="10">CGMCC 4.7683</strain>
    </source>
</reference>
<keyword evidence="3" id="KW-1003">Cell membrane</keyword>
<name>A0ABQ3M0E2_9PSEU</name>
<feature type="transmembrane region" description="Helical" evidence="7">
    <location>
        <begin position="46"/>
        <end position="65"/>
    </location>
</feature>
<feature type="transmembrane region" description="Helical" evidence="7">
    <location>
        <begin position="501"/>
        <end position="522"/>
    </location>
</feature>
<evidence type="ECO:0000256" key="7">
    <source>
        <dbReference type="SAM" id="Phobius"/>
    </source>
</evidence>
<keyword evidence="6 7" id="KW-0472">Membrane</keyword>
<sequence>MMTNIVKPWAALSALCLGFFTIIMDTTIVPIAVPSMVRGLSASLNAIVWVISVYLLAYATLMLFTSRLGDRFGPRRVFLAGLTIFTLASLWCGMSGSIDTLIAARAVQGFGAALMTPQTLAFVGFLFPAARRGAAMGLWAAVAGLGTIAGPLLGGVLVQYLGWSWIFFVNVPIGVVTFLLTLRFVPDWRPERARSFDFAGILLSGTGLFFIVFGVQNGQKYDWGAVLGSISVSEIIGLGVVLLGAFVFWQRVNRKEPLVPLRVFRARNFSAGTIVWATVGFSMTGMILPLVIYFQSVLGLTPSMTGVLTAPMALLTGLMGPFVGRLSDRVSGRYLVLAGLGALASGLAVLALQMTPGTSPWALLPALLVCGMGFGLILAPVSNLAMGSVEPQLMGAASGIFNTGRQVGGVLGSAAVGVLMQARITASLTTEANAAAEGLPGQYRQSFIQTATKAAASAGEFVSGEGAPVVPGLPSELTARATELFSQSIHFGLTDAARQTLLLPAAVLLLGMVAAVTVRRTVPVVPASR</sequence>
<feature type="transmembrane region" description="Helical" evidence="7">
    <location>
        <begin position="269"/>
        <end position="294"/>
    </location>
</feature>
<evidence type="ECO:0000256" key="5">
    <source>
        <dbReference type="ARBA" id="ARBA00022989"/>
    </source>
</evidence>
<evidence type="ECO:0000256" key="1">
    <source>
        <dbReference type="ARBA" id="ARBA00004651"/>
    </source>
</evidence>